<keyword evidence="2 6" id="KW-0479">Metal-binding</keyword>
<dbReference type="InterPro" id="IPR050364">
    <property type="entry name" value="Cytochrome_P450_fung"/>
</dbReference>
<accession>A0A7U2F9L1</accession>
<dbReference type="InterPro" id="IPR002401">
    <property type="entry name" value="Cyt_P450_E_grp-I"/>
</dbReference>
<dbReference type="CDD" id="cd11065">
    <property type="entry name" value="CYP64-like"/>
    <property type="match status" value="1"/>
</dbReference>
<keyword evidence="7" id="KW-0472">Membrane</keyword>
<protein>
    <recommendedName>
        <fullName evidence="10">Cytochrome P450</fullName>
    </recommendedName>
</protein>
<evidence type="ECO:0000256" key="6">
    <source>
        <dbReference type="PIRSR" id="PIRSR602401-1"/>
    </source>
</evidence>
<dbReference type="GO" id="GO:0005506">
    <property type="term" value="F:iron ion binding"/>
    <property type="evidence" value="ECO:0007669"/>
    <property type="project" value="InterPro"/>
</dbReference>
<dbReference type="EMBL" id="CP069034">
    <property type="protein sequence ID" value="QRD01214.1"/>
    <property type="molecule type" value="Genomic_DNA"/>
</dbReference>
<keyword evidence="9" id="KW-1185">Reference proteome</keyword>
<evidence type="ECO:0000256" key="3">
    <source>
        <dbReference type="ARBA" id="ARBA00023002"/>
    </source>
</evidence>
<dbReference type="GO" id="GO:0016705">
    <property type="term" value="F:oxidoreductase activity, acting on paired donors, with incorporation or reduction of molecular oxygen"/>
    <property type="evidence" value="ECO:0007669"/>
    <property type="project" value="InterPro"/>
</dbReference>
<comment type="cofactor">
    <cofactor evidence="6">
        <name>heme</name>
        <dbReference type="ChEBI" id="CHEBI:30413"/>
    </cofactor>
</comment>
<keyword evidence="6" id="KW-0349">Heme</keyword>
<evidence type="ECO:0008006" key="10">
    <source>
        <dbReference type="Google" id="ProtNLM"/>
    </source>
</evidence>
<dbReference type="PRINTS" id="PR00385">
    <property type="entry name" value="P450"/>
</dbReference>
<name>A0A7U2F9L1_PHANO</name>
<dbReference type="InterPro" id="IPR001128">
    <property type="entry name" value="Cyt_P450"/>
</dbReference>
<sequence>MAAFDMIQNVSLSPVLLKLSLLFISPVLLLLTAYFFIVPNVIKDPRRRKLPPGPKGLPFVGNMLDLADTELVRDKAIAWRKQYGEIFYTKIGGTDYVWLSSPKVVKDLMDKKSGIYSSRAPAPLAQDVASAGRRQLFMPYGARWRSIRKHSHDLLNLRSSVKYQPVQDFESKYLLQELMESPDDFILINRRYSASVIMLVTYGYRIPSWNDPLIQRIYAMLDRFTKMTAPGAHAIDSFPSLASLPQWMLGNWRSHGQRVFEQDSQLNLDLWNRLKRETDAGTAKDCFTKTFYLKDPAKSGIDDLSAAYTCGGLIEAGSETTGTTLNNFVLCMLLNPEVQKKAQEELDRVVGPDRLPTWEDEESLPYVRGVIKEVLRWRPVNKFGMPHATSEDDWYEGYFIPKGSVAVLNWWAIHRDPELWPNPDAFDPSRYLNHSASAADYINASDPKTRDHFAYGAGRRVCPGVHVAERSLYINIARVLWGFNLRKKIGKDGQVIEVTEKMAPGFFSVPENYECDIRPRSAKHAEIMKKQWAEAEKEGLNF</sequence>
<dbReference type="OrthoDB" id="1103324at2759"/>
<keyword evidence="3" id="KW-0560">Oxidoreductase</keyword>
<dbReference type="PANTHER" id="PTHR46300">
    <property type="entry name" value="P450, PUTATIVE (EUROFUNG)-RELATED-RELATED"/>
    <property type="match status" value="1"/>
</dbReference>
<organism evidence="8 9">
    <name type="scientific">Phaeosphaeria nodorum (strain SN15 / ATCC MYA-4574 / FGSC 10173)</name>
    <name type="common">Glume blotch fungus</name>
    <name type="synonym">Parastagonospora nodorum</name>
    <dbReference type="NCBI Taxonomy" id="321614"/>
    <lineage>
        <taxon>Eukaryota</taxon>
        <taxon>Fungi</taxon>
        <taxon>Dikarya</taxon>
        <taxon>Ascomycota</taxon>
        <taxon>Pezizomycotina</taxon>
        <taxon>Dothideomycetes</taxon>
        <taxon>Pleosporomycetidae</taxon>
        <taxon>Pleosporales</taxon>
        <taxon>Pleosporineae</taxon>
        <taxon>Phaeosphaeriaceae</taxon>
        <taxon>Parastagonospora</taxon>
    </lineage>
</organism>
<evidence type="ECO:0000313" key="8">
    <source>
        <dbReference type="EMBL" id="QRD01214.1"/>
    </source>
</evidence>
<dbReference type="Gene3D" id="1.10.630.10">
    <property type="entry name" value="Cytochrome P450"/>
    <property type="match status" value="1"/>
</dbReference>
<dbReference type="GO" id="GO:0004497">
    <property type="term" value="F:monooxygenase activity"/>
    <property type="evidence" value="ECO:0007669"/>
    <property type="project" value="UniProtKB-KW"/>
</dbReference>
<gene>
    <name evidence="8" type="ORF">JI435_157450</name>
</gene>
<dbReference type="PANTHER" id="PTHR46300:SF2">
    <property type="entry name" value="CYTOCHROME P450 MONOOXYGENASE ALNH-RELATED"/>
    <property type="match status" value="1"/>
</dbReference>
<comment type="similarity">
    <text evidence="1">Belongs to the cytochrome P450 family.</text>
</comment>
<evidence type="ECO:0000313" key="9">
    <source>
        <dbReference type="Proteomes" id="UP000663193"/>
    </source>
</evidence>
<dbReference type="GO" id="GO:0020037">
    <property type="term" value="F:heme binding"/>
    <property type="evidence" value="ECO:0007669"/>
    <property type="project" value="InterPro"/>
</dbReference>
<dbReference type="PRINTS" id="PR00463">
    <property type="entry name" value="EP450I"/>
</dbReference>
<reference evidence="9" key="1">
    <citation type="journal article" date="2021" name="BMC Genomics">
        <title>Chromosome-level genome assembly and manually-curated proteome of model necrotroph Parastagonospora nodorum Sn15 reveals a genome-wide trove of candidate effector homologs, and redundancy of virulence-related functions within an accessory chromosome.</title>
        <authorList>
            <person name="Bertazzoni S."/>
            <person name="Jones D.A.B."/>
            <person name="Phan H.T."/>
            <person name="Tan K.-C."/>
            <person name="Hane J.K."/>
        </authorList>
    </citation>
    <scope>NUCLEOTIDE SEQUENCE [LARGE SCALE GENOMIC DNA]</scope>
    <source>
        <strain evidence="9">SN15 / ATCC MYA-4574 / FGSC 10173)</strain>
    </source>
</reference>
<evidence type="ECO:0000256" key="7">
    <source>
        <dbReference type="SAM" id="Phobius"/>
    </source>
</evidence>
<evidence type="ECO:0000256" key="2">
    <source>
        <dbReference type="ARBA" id="ARBA00022723"/>
    </source>
</evidence>
<dbReference type="InterPro" id="IPR036396">
    <property type="entry name" value="Cyt_P450_sf"/>
</dbReference>
<keyword evidence="4 6" id="KW-0408">Iron</keyword>
<evidence type="ECO:0000256" key="1">
    <source>
        <dbReference type="ARBA" id="ARBA00010617"/>
    </source>
</evidence>
<dbReference type="AlphaFoldDB" id="A0A7U2F9L1"/>
<dbReference type="Proteomes" id="UP000663193">
    <property type="component" value="Chromosome 12"/>
</dbReference>
<feature type="binding site" description="axial binding residue" evidence="6">
    <location>
        <position position="462"/>
    </location>
    <ligand>
        <name>heme</name>
        <dbReference type="ChEBI" id="CHEBI:30413"/>
    </ligand>
    <ligandPart>
        <name>Fe</name>
        <dbReference type="ChEBI" id="CHEBI:18248"/>
    </ligandPart>
</feature>
<keyword evidence="7" id="KW-0812">Transmembrane</keyword>
<dbReference type="SUPFAM" id="SSF48264">
    <property type="entry name" value="Cytochrome P450"/>
    <property type="match status" value="1"/>
</dbReference>
<dbReference type="VEuPathDB" id="FungiDB:JI435_157450"/>
<dbReference type="Pfam" id="PF00067">
    <property type="entry name" value="p450"/>
    <property type="match status" value="1"/>
</dbReference>
<keyword evidence="7" id="KW-1133">Transmembrane helix</keyword>
<dbReference type="OMA" id="MRPKPYQ"/>
<evidence type="ECO:0000256" key="4">
    <source>
        <dbReference type="ARBA" id="ARBA00023004"/>
    </source>
</evidence>
<feature type="transmembrane region" description="Helical" evidence="7">
    <location>
        <begin position="20"/>
        <end position="42"/>
    </location>
</feature>
<keyword evidence="5" id="KW-0503">Monooxygenase</keyword>
<evidence type="ECO:0000256" key="5">
    <source>
        <dbReference type="ARBA" id="ARBA00023033"/>
    </source>
</evidence>
<proteinExistence type="inferred from homology"/>